<dbReference type="NCBIfam" id="TIGR03083">
    <property type="entry name" value="maleylpyruvate isomerase family mycothiol-dependent enzyme"/>
    <property type="match status" value="1"/>
</dbReference>
<gene>
    <name evidence="2" type="ORF">AERYTH_00950</name>
</gene>
<name>A0A0U3TCU7_9ACTN</name>
<dbReference type="InterPro" id="IPR034660">
    <property type="entry name" value="DinB/YfiT-like"/>
</dbReference>
<proteinExistence type="predicted"/>
<dbReference type="EMBL" id="CP011502">
    <property type="protein sequence ID" value="ALX03367.1"/>
    <property type="molecule type" value="Genomic_DNA"/>
</dbReference>
<dbReference type="NCBIfam" id="TIGR03086">
    <property type="entry name" value="TIGR03086 family metal-binding protein"/>
    <property type="match status" value="1"/>
</dbReference>
<dbReference type="Pfam" id="PF11716">
    <property type="entry name" value="MDMPI_N"/>
    <property type="match status" value="1"/>
</dbReference>
<keyword evidence="3" id="KW-1185">Reference proteome</keyword>
<evidence type="ECO:0000313" key="2">
    <source>
        <dbReference type="EMBL" id="ALX03367.1"/>
    </source>
</evidence>
<dbReference type="GO" id="GO:0046872">
    <property type="term" value="F:metal ion binding"/>
    <property type="evidence" value="ECO:0007669"/>
    <property type="project" value="InterPro"/>
</dbReference>
<dbReference type="AlphaFoldDB" id="A0A0U3TCU7"/>
<reference evidence="2 3" key="1">
    <citation type="journal article" date="1991" name="Int. J. Syst. Bacteriol.">
        <title>Description of the erythromycin-producing bacterium Arthrobacter sp. strain NRRL B-3381 as Aeromicrobium erythreum gen. nov., sp. nov.</title>
        <authorList>
            <person name="Miller E.S."/>
            <person name="Woese C.R."/>
            <person name="Brenner S."/>
        </authorList>
    </citation>
    <scope>NUCLEOTIDE SEQUENCE [LARGE SCALE GENOMIC DNA]</scope>
    <source>
        <strain evidence="2 3">AR18</strain>
    </source>
</reference>
<dbReference type="Proteomes" id="UP000067689">
    <property type="component" value="Chromosome"/>
</dbReference>
<dbReference type="SUPFAM" id="SSF109854">
    <property type="entry name" value="DinB/YfiT-like putative metalloenzymes"/>
    <property type="match status" value="1"/>
</dbReference>
<dbReference type="PATRIC" id="fig|2041.4.peg.196"/>
<sequence>MSTPAADHRHVAAGFTAVADAVADWDAPAPVEGWAARDVVEHLVTWLPAFLAAGGVALGTADPRPADPAEAWRDHADAVQALLDAPDADRPFTHPHVGTHPLDQAVAQFYTADVFMHTWDLARTSGQDVELDPDRCAAMLAGMAPIEDMLRGSGQYGPAVPVPDDASVQDRFVGFIGRDPAWAPRA</sequence>
<accession>A0A0U3TCU7</accession>
<organism evidence="2 3">
    <name type="scientific">Aeromicrobium erythreum</name>
    <dbReference type="NCBI Taxonomy" id="2041"/>
    <lineage>
        <taxon>Bacteria</taxon>
        <taxon>Bacillati</taxon>
        <taxon>Actinomycetota</taxon>
        <taxon>Actinomycetes</taxon>
        <taxon>Propionibacteriales</taxon>
        <taxon>Nocardioidaceae</taxon>
        <taxon>Aeromicrobium</taxon>
    </lineage>
</organism>
<dbReference type="InterPro" id="IPR017520">
    <property type="entry name" value="CHP03086"/>
</dbReference>
<dbReference type="OrthoDB" id="5185819at2"/>
<protein>
    <recommendedName>
        <fullName evidence="1">Mycothiol-dependent maleylpyruvate isomerase metal-binding domain-containing protein</fullName>
    </recommendedName>
</protein>
<dbReference type="RefSeq" id="WP_067853431.1">
    <property type="nucleotide sequence ID" value="NZ_CP011502.1"/>
</dbReference>
<dbReference type="InterPro" id="IPR017517">
    <property type="entry name" value="Maleyloyr_isom"/>
</dbReference>
<evidence type="ECO:0000313" key="3">
    <source>
        <dbReference type="Proteomes" id="UP000067689"/>
    </source>
</evidence>
<feature type="domain" description="Mycothiol-dependent maleylpyruvate isomerase metal-binding" evidence="1">
    <location>
        <begin position="13"/>
        <end position="122"/>
    </location>
</feature>
<dbReference type="InterPro" id="IPR024344">
    <property type="entry name" value="MDMPI_metal-binding"/>
</dbReference>
<dbReference type="KEGG" id="aer:AERYTH_00950"/>
<dbReference type="STRING" id="2041.AERYTH_00950"/>
<evidence type="ECO:0000259" key="1">
    <source>
        <dbReference type="Pfam" id="PF11716"/>
    </source>
</evidence>